<dbReference type="GO" id="GO:0005507">
    <property type="term" value="F:copper ion binding"/>
    <property type="evidence" value="ECO:0007669"/>
    <property type="project" value="InterPro"/>
</dbReference>
<comment type="caution">
    <text evidence="7">The sequence shown here is derived from an EMBL/GenBank/DDBJ whole genome shotgun (WGS) entry which is preliminary data.</text>
</comment>
<dbReference type="InterPro" id="IPR011041">
    <property type="entry name" value="Quinoprot_gluc/sorb_DH_b-prop"/>
</dbReference>
<dbReference type="EMBL" id="LGTQ01000005">
    <property type="protein sequence ID" value="KPM49617.1"/>
    <property type="molecule type" value="Genomic_DNA"/>
</dbReference>
<proteinExistence type="predicted"/>
<dbReference type="SUPFAM" id="SSF50952">
    <property type="entry name" value="Soluble quinoprotein glucose dehydrogenase"/>
    <property type="match status" value="1"/>
</dbReference>
<dbReference type="STRING" id="1605367.AFM12_03205"/>
<name>A0A0P7BXJ9_9BACT</name>
<dbReference type="GO" id="GO:0009055">
    <property type="term" value="F:electron transfer activity"/>
    <property type="evidence" value="ECO:0007669"/>
    <property type="project" value="InterPro"/>
</dbReference>
<organism evidence="7 8">
    <name type="scientific">Jiulongibacter sediminis</name>
    <dbReference type="NCBI Taxonomy" id="1605367"/>
    <lineage>
        <taxon>Bacteria</taxon>
        <taxon>Pseudomonadati</taxon>
        <taxon>Bacteroidota</taxon>
        <taxon>Cytophagia</taxon>
        <taxon>Cytophagales</taxon>
        <taxon>Leadbetterellaceae</taxon>
        <taxon>Jiulongibacter</taxon>
    </lineage>
</organism>
<dbReference type="Proteomes" id="UP000050454">
    <property type="component" value="Unassembled WGS sequence"/>
</dbReference>
<reference evidence="7 8" key="1">
    <citation type="submission" date="2015-07" db="EMBL/GenBank/DDBJ databases">
        <title>The draft genome sequence of Leadbetterella sp. JN14-9.</title>
        <authorList>
            <person name="Liu Y."/>
            <person name="Du J."/>
            <person name="Shao Z."/>
        </authorList>
    </citation>
    <scope>NUCLEOTIDE SEQUENCE [LARGE SCALE GENOMIC DNA]</scope>
    <source>
        <strain evidence="7 8">JN14-9</strain>
    </source>
</reference>
<dbReference type="PROSITE" id="PS00196">
    <property type="entry name" value="COPPER_BLUE"/>
    <property type="match status" value="1"/>
</dbReference>
<keyword evidence="4" id="KW-0186">Copper</keyword>
<keyword evidence="8" id="KW-1185">Reference proteome</keyword>
<feature type="chain" id="PRO_5006136363" evidence="5">
    <location>
        <begin position="20"/>
        <end position="659"/>
    </location>
</feature>
<dbReference type="InterPro" id="IPR008972">
    <property type="entry name" value="Cupredoxin"/>
</dbReference>
<protein>
    <submittedName>
        <fullName evidence="7">Large, multifunctional secreted protein</fullName>
    </submittedName>
</protein>
<dbReference type="PANTHER" id="PTHR33546:SF1">
    <property type="entry name" value="LARGE, MULTIFUNCTIONAL SECRETED PROTEIN"/>
    <property type="match status" value="1"/>
</dbReference>
<dbReference type="InterPro" id="IPR011042">
    <property type="entry name" value="6-blade_b-propeller_TolB-like"/>
</dbReference>
<evidence type="ECO:0000256" key="2">
    <source>
        <dbReference type="ARBA" id="ARBA00022723"/>
    </source>
</evidence>
<dbReference type="PATRIC" id="fig|1605367.3.peg.1982"/>
<dbReference type="OrthoDB" id="9814063at2"/>
<dbReference type="RefSeq" id="WP_055143846.1">
    <property type="nucleotide sequence ID" value="NZ_JXSZ01000005.1"/>
</dbReference>
<dbReference type="InterPro" id="IPR028871">
    <property type="entry name" value="BlueCu_1_BS"/>
</dbReference>
<evidence type="ECO:0000256" key="4">
    <source>
        <dbReference type="ARBA" id="ARBA00023008"/>
    </source>
</evidence>
<evidence type="ECO:0000313" key="8">
    <source>
        <dbReference type="Proteomes" id="UP000050454"/>
    </source>
</evidence>
<dbReference type="AlphaFoldDB" id="A0A0P7BXJ9"/>
<evidence type="ECO:0000256" key="5">
    <source>
        <dbReference type="SAM" id="SignalP"/>
    </source>
</evidence>
<dbReference type="CDD" id="cd04233">
    <property type="entry name" value="Auracyanin"/>
    <property type="match status" value="1"/>
</dbReference>
<keyword evidence="1" id="KW-0813">Transport</keyword>
<dbReference type="SUPFAM" id="SSF49503">
    <property type="entry name" value="Cupredoxins"/>
    <property type="match status" value="1"/>
</dbReference>
<evidence type="ECO:0000259" key="6">
    <source>
        <dbReference type="Pfam" id="PF00127"/>
    </source>
</evidence>
<feature type="signal peptide" evidence="5">
    <location>
        <begin position="1"/>
        <end position="19"/>
    </location>
</feature>
<dbReference type="Pfam" id="PF00127">
    <property type="entry name" value="Copper-bind"/>
    <property type="match status" value="1"/>
</dbReference>
<feature type="domain" description="Blue (type 1) copper" evidence="6">
    <location>
        <begin position="549"/>
        <end position="658"/>
    </location>
</feature>
<evidence type="ECO:0000313" key="7">
    <source>
        <dbReference type="EMBL" id="KPM49617.1"/>
    </source>
</evidence>
<keyword evidence="3" id="KW-0249">Electron transport</keyword>
<evidence type="ECO:0000256" key="3">
    <source>
        <dbReference type="ARBA" id="ARBA00022982"/>
    </source>
</evidence>
<sequence>MKLRNITFIILLIFSLSNAFSQALTEDDYYQIVTIPTPEGVELEVGGMVLMPDGSLAACTRRGEVWKVDNPYMFGGGKPVFTKIAEGLHEPLGLNYIDGKLWATQRGEVTILHDDNSDGQIDRFQQYYQWPLSGNYHQYSYGPEITKDGKKLFTLNLDWIGHGASQTKWRGWMFTLDDEGKMEPWATGLRSPAGFMVNDEGDIFYAENQGDWVGSGRVTHLEKGDFAGNPAGLKWADDPTSPVKLRTEDIPDTGQPLFEAAQKVEGIKAPAVWFPHTLMGISTSDMVQDLSGGKFGPFSGQYFVGDQGHSKIMRMSLEKVDGVYQGACYPFREGFMSGILRMEWGFDQSMFVGQTSRGWAATGRSEFGLQRLVWSGKTPFEIKSITSASDGFILEFTEEINEEKAYNPSSYDIQSFTYKYHHTYGSPIINQREVKIKGIELSEDRKTVHLAVDTMRLGYIFGITAEGITNDKDENLLHNVGYFTLNRINNTVAPLNLDFYAVAEETMEHDHASMDMPTDKLISEKRINEMPASWNGEVDETILIGTVPGLKFDTKLIQAKAGSRVKIVFQNNDDMLHNLLIVNPKTVEKVGQAALNMGLKGPNMGYVPEMEDVLYHTGILQPESSETIYFQAPKKKGDYHFVCTFPGHYTVMNGIFRVK</sequence>
<dbReference type="Gene3D" id="2.120.10.30">
    <property type="entry name" value="TolB, C-terminal domain"/>
    <property type="match status" value="1"/>
</dbReference>
<keyword evidence="5" id="KW-0732">Signal</keyword>
<dbReference type="PANTHER" id="PTHR33546">
    <property type="entry name" value="LARGE, MULTIFUNCTIONAL SECRETED PROTEIN-RELATED"/>
    <property type="match status" value="1"/>
</dbReference>
<dbReference type="InterPro" id="IPR000923">
    <property type="entry name" value="BlueCu_1"/>
</dbReference>
<dbReference type="Gene3D" id="2.60.40.420">
    <property type="entry name" value="Cupredoxins - blue copper proteins"/>
    <property type="match status" value="1"/>
</dbReference>
<keyword evidence="2" id="KW-0479">Metal-binding</keyword>
<evidence type="ECO:0000256" key="1">
    <source>
        <dbReference type="ARBA" id="ARBA00022448"/>
    </source>
</evidence>
<gene>
    <name evidence="7" type="ORF">AFM12_03205</name>
</gene>
<accession>A0A0P7BXJ9</accession>